<proteinExistence type="predicted"/>
<evidence type="ECO:0000313" key="2">
    <source>
        <dbReference type="Proteomes" id="UP000023152"/>
    </source>
</evidence>
<name>X6P241_RETFI</name>
<sequence length="180" mass="21810">MFFAYTFENKYFFKRKCYMSEFFIGTAKKIENSGFRLFGRETCVYVLNSEGFSKHSYHAHQAAHWAEKDDHLCEAKRNISNSSVQRSETDPLLVWNDFQERYELRNKRILSEKTKKILLSMHRRFPQKWNKETMIKTFGLFMETIDFIFWEDEMRRKYKITYDLDTIKLLPAGAMACWNR</sequence>
<accession>X6P241</accession>
<protein>
    <submittedName>
        <fullName evidence="1">Uncharacterized protein</fullName>
    </submittedName>
</protein>
<dbReference type="Proteomes" id="UP000023152">
    <property type="component" value="Unassembled WGS sequence"/>
</dbReference>
<dbReference type="EMBL" id="ASPP01004321">
    <property type="protein sequence ID" value="ETO32286.1"/>
    <property type="molecule type" value="Genomic_DNA"/>
</dbReference>
<comment type="caution">
    <text evidence="1">The sequence shown here is derived from an EMBL/GenBank/DDBJ whole genome shotgun (WGS) entry which is preliminary data.</text>
</comment>
<keyword evidence="2" id="KW-1185">Reference proteome</keyword>
<reference evidence="1 2" key="1">
    <citation type="journal article" date="2013" name="Curr. Biol.">
        <title>The Genome of the Foraminiferan Reticulomyxa filosa.</title>
        <authorList>
            <person name="Glockner G."/>
            <person name="Hulsmann N."/>
            <person name="Schleicher M."/>
            <person name="Noegel A.A."/>
            <person name="Eichinger L."/>
            <person name="Gallinger C."/>
            <person name="Pawlowski J."/>
            <person name="Sierra R."/>
            <person name="Euteneuer U."/>
            <person name="Pillet L."/>
            <person name="Moustafa A."/>
            <person name="Platzer M."/>
            <person name="Groth M."/>
            <person name="Szafranski K."/>
            <person name="Schliwa M."/>
        </authorList>
    </citation>
    <scope>NUCLEOTIDE SEQUENCE [LARGE SCALE GENOMIC DNA]</scope>
</reference>
<evidence type="ECO:0000313" key="1">
    <source>
        <dbReference type="EMBL" id="ETO32286.1"/>
    </source>
</evidence>
<organism evidence="1 2">
    <name type="scientific">Reticulomyxa filosa</name>
    <dbReference type="NCBI Taxonomy" id="46433"/>
    <lineage>
        <taxon>Eukaryota</taxon>
        <taxon>Sar</taxon>
        <taxon>Rhizaria</taxon>
        <taxon>Retaria</taxon>
        <taxon>Foraminifera</taxon>
        <taxon>Monothalamids</taxon>
        <taxon>Reticulomyxidae</taxon>
        <taxon>Reticulomyxa</taxon>
    </lineage>
</organism>
<gene>
    <name evidence="1" type="ORF">RFI_04831</name>
</gene>
<dbReference type="AlphaFoldDB" id="X6P241"/>